<name>A0AAV9Y4U2_9CRYT</name>
<accession>A0AAV9Y4U2</accession>
<keyword evidence="4" id="KW-1185">Reference proteome</keyword>
<evidence type="ECO:0000313" key="4">
    <source>
        <dbReference type="Proteomes" id="UP001311799"/>
    </source>
</evidence>
<organism evidence="3 4">
    <name type="scientific">Cryptosporidium xiaoi</name>
    <dbReference type="NCBI Taxonomy" id="659607"/>
    <lineage>
        <taxon>Eukaryota</taxon>
        <taxon>Sar</taxon>
        <taxon>Alveolata</taxon>
        <taxon>Apicomplexa</taxon>
        <taxon>Conoidasida</taxon>
        <taxon>Coccidia</taxon>
        <taxon>Eucoccidiorida</taxon>
        <taxon>Eimeriorina</taxon>
        <taxon>Cryptosporidiidae</taxon>
        <taxon>Cryptosporidium</taxon>
    </lineage>
</organism>
<gene>
    <name evidence="3" type="ORF">RS030_182726</name>
</gene>
<dbReference type="PROSITE" id="PS51746">
    <property type="entry name" value="PPM_2"/>
    <property type="match status" value="1"/>
</dbReference>
<reference evidence="3 4" key="1">
    <citation type="submission" date="2023-10" db="EMBL/GenBank/DDBJ databases">
        <title>Comparative genomics analysis reveals potential genetic determinants of host preference in Cryptosporidium xiaoi.</title>
        <authorList>
            <person name="Xiao L."/>
            <person name="Li J."/>
        </authorList>
    </citation>
    <scope>NUCLEOTIDE SEQUENCE [LARGE SCALE GENOMIC DNA]</scope>
    <source>
        <strain evidence="3 4">52996</strain>
    </source>
</reference>
<dbReference type="SUPFAM" id="SSF81606">
    <property type="entry name" value="PP2C-like"/>
    <property type="match status" value="1"/>
</dbReference>
<keyword evidence="3" id="KW-0812">Transmembrane</keyword>
<dbReference type="PANTHER" id="PTHR47992">
    <property type="entry name" value="PROTEIN PHOSPHATASE"/>
    <property type="match status" value="1"/>
</dbReference>
<dbReference type="AlphaFoldDB" id="A0AAV9Y4U2"/>
<keyword evidence="3" id="KW-0472">Membrane</keyword>
<sequence length="598" mass="68240">MRNIFKNIGNNLFIKKKILYRLCSFINEGNNKSAMATTALLGGGIITFALFNHNDYIKFRRNTFGKYLRAQCSSKVGSRNSIPSVKTSKYDSSLENNKTRENPFNTTKNVSIIGNQGPISNLILNKHSNSPKISISAIQVNANNPIEDRMIIQRMGIKLCNDKDQEFVLSAVIDGHGGWQVAEYVQKNFVRIFIDELNNTIELLKKNDTNGDISELDIKTAMLYSLRKTYEQLDENLRNILETPYNLGFSKLASVGACVTASIITDDAILTANSGDCLSLYCSEDGMCVPMNEQLSAMNPNEQKRLEEEHIHDKDNLIQCKEIIQGKYLFGLYSLPIYKSCYVKGILQPSRAIGDFRLKHMDFNYNWEKDMSSEKLMKTFSYVLGERNSENKGDGQPYSYDFINGEDSIALKKDEKRHYVKNPLSFPYVKYEPMLHIYYYNSDKKGIFSSKFTDVESISSNKLALTPSYIKNGQKINVEYILPEYKCPNITEYNDSIEFIKDYIYSKWKNTSSYFQEKIDGSKKSFLILGTDGVWDFLRPKDVSNILFKSNSVENGVENIIKNVLQSAGVSDIEKLKSLPKKRKVFDDTSVILIEINK</sequence>
<dbReference type="Pfam" id="PF00481">
    <property type="entry name" value="PP2C"/>
    <property type="match status" value="1"/>
</dbReference>
<proteinExistence type="predicted"/>
<dbReference type="InterPro" id="IPR001932">
    <property type="entry name" value="PPM-type_phosphatase-like_dom"/>
</dbReference>
<evidence type="ECO:0000313" key="3">
    <source>
        <dbReference type="EMBL" id="KAK6590116.1"/>
    </source>
</evidence>
<evidence type="ECO:0000256" key="1">
    <source>
        <dbReference type="SAM" id="MobiDB-lite"/>
    </source>
</evidence>
<dbReference type="SMART" id="SM00332">
    <property type="entry name" value="PP2Cc"/>
    <property type="match status" value="1"/>
</dbReference>
<dbReference type="Proteomes" id="UP001311799">
    <property type="component" value="Unassembled WGS sequence"/>
</dbReference>
<protein>
    <submittedName>
        <fullName evidence="3">Pp2c phosphatase 2 C transmembrane domain near N-terminus</fullName>
    </submittedName>
</protein>
<dbReference type="GO" id="GO:0004722">
    <property type="term" value="F:protein serine/threonine phosphatase activity"/>
    <property type="evidence" value="ECO:0007669"/>
    <property type="project" value="InterPro"/>
</dbReference>
<evidence type="ECO:0000259" key="2">
    <source>
        <dbReference type="PROSITE" id="PS51746"/>
    </source>
</evidence>
<dbReference type="EMBL" id="JAWDEY010000009">
    <property type="protein sequence ID" value="KAK6590116.1"/>
    <property type="molecule type" value="Genomic_DNA"/>
</dbReference>
<feature type="domain" description="PPM-type phosphatase" evidence="2">
    <location>
        <begin position="132"/>
        <end position="596"/>
    </location>
</feature>
<dbReference type="InterPro" id="IPR036457">
    <property type="entry name" value="PPM-type-like_dom_sf"/>
</dbReference>
<dbReference type="Gene3D" id="3.60.40.10">
    <property type="entry name" value="PPM-type phosphatase domain"/>
    <property type="match status" value="2"/>
</dbReference>
<dbReference type="CDD" id="cd00143">
    <property type="entry name" value="PP2Cc"/>
    <property type="match status" value="1"/>
</dbReference>
<comment type="caution">
    <text evidence="3">The sequence shown here is derived from an EMBL/GenBank/DDBJ whole genome shotgun (WGS) entry which is preliminary data.</text>
</comment>
<dbReference type="InterPro" id="IPR015655">
    <property type="entry name" value="PP2C"/>
</dbReference>
<feature type="region of interest" description="Disordered" evidence="1">
    <location>
        <begin position="77"/>
        <end position="101"/>
    </location>
</feature>